<dbReference type="EMBL" id="JAASRS010000001">
    <property type="protein sequence ID" value="NIK14814.1"/>
    <property type="molecule type" value="Genomic_DNA"/>
</dbReference>
<reference evidence="2 3" key="1">
    <citation type="submission" date="2020-03" db="EMBL/GenBank/DDBJ databases">
        <title>Genomic Encyclopedia of Archaeal and Bacterial Type Strains, Phase II (KMG-II): from individual species to whole genera.</title>
        <authorList>
            <person name="Goeker M."/>
        </authorList>
    </citation>
    <scope>NUCLEOTIDE SEQUENCE [LARGE SCALE GENOMIC DNA]</scope>
    <source>
        <strain evidence="2 3">DSM 4749</strain>
    </source>
</reference>
<accession>A0A846MI00</accession>
<organism evidence="2 3">
    <name type="scientific">Saccharococcus thermophilus</name>
    <dbReference type="NCBI Taxonomy" id="29396"/>
    <lineage>
        <taxon>Bacteria</taxon>
        <taxon>Bacillati</taxon>
        <taxon>Bacillota</taxon>
        <taxon>Bacilli</taxon>
        <taxon>Bacillales</taxon>
        <taxon>Anoxybacillaceae</taxon>
        <taxon>Saccharococcus</taxon>
    </lineage>
</organism>
<name>A0A846MI00_9BACL</name>
<protein>
    <submittedName>
        <fullName evidence="2">Uncharacterized protein</fullName>
    </submittedName>
</protein>
<evidence type="ECO:0000256" key="1">
    <source>
        <dbReference type="SAM" id="Phobius"/>
    </source>
</evidence>
<gene>
    <name evidence="2" type="ORF">BDD39_001324</name>
</gene>
<feature type="transmembrane region" description="Helical" evidence="1">
    <location>
        <begin position="67"/>
        <end position="85"/>
    </location>
</feature>
<dbReference type="AlphaFoldDB" id="A0A846MI00"/>
<comment type="caution">
    <text evidence="2">The sequence shown here is derived from an EMBL/GenBank/DDBJ whole genome shotgun (WGS) entry which is preliminary data.</text>
</comment>
<evidence type="ECO:0000313" key="3">
    <source>
        <dbReference type="Proteomes" id="UP000532769"/>
    </source>
</evidence>
<keyword evidence="1" id="KW-1133">Transmembrane helix</keyword>
<dbReference type="RefSeq" id="WP_166909274.1">
    <property type="nucleotide sequence ID" value="NZ_JAASRS010000001.1"/>
</dbReference>
<dbReference type="Proteomes" id="UP000532769">
    <property type="component" value="Unassembled WGS sequence"/>
</dbReference>
<keyword evidence="1" id="KW-0812">Transmembrane</keyword>
<keyword evidence="3" id="KW-1185">Reference proteome</keyword>
<evidence type="ECO:0000313" key="2">
    <source>
        <dbReference type="EMBL" id="NIK14814.1"/>
    </source>
</evidence>
<proteinExistence type="predicted"/>
<sequence>MSPHWYHVCRRYHGQVVRIHDRFGNIHVGRITRVTPTHVYITPVGPRRNLGGFGYAFVGWGWGWGWGHRRIALAAIAAIALIGLFW</sequence>
<keyword evidence="1" id="KW-0472">Membrane</keyword>